<keyword evidence="3" id="KW-1185">Reference proteome</keyword>
<keyword evidence="1" id="KW-0472">Membrane</keyword>
<evidence type="ECO:0000313" key="2">
    <source>
        <dbReference type="EMBL" id="ARO88397.1"/>
    </source>
</evidence>
<reference evidence="2 3" key="1">
    <citation type="journal article" date="2015" name="Int. J. Syst. Evol. Microbiol.">
        <title>Nitrosospira lacus sp. nov., a psychrotolerant, ammonia-oxidizing bacterium from sandy lake sediment.</title>
        <authorList>
            <person name="Urakawa H."/>
            <person name="Garcia J.C."/>
            <person name="Nielsen J.L."/>
            <person name="Le V.Q."/>
            <person name="Kozlowski J.A."/>
            <person name="Stein L.Y."/>
            <person name="Lim C.K."/>
            <person name="Pommerening-Roser A."/>
            <person name="Martens-Habbena W."/>
            <person name="Stahl D.A."/>
            <person name="Klotz M.G."/>
        </authorList>
    </citation>
    <scope>NUCLEOTIDE SEQUENCE [LARGE SCALE GENOMIC DNA]</scope>
    <source>
        <strain evidence="2 3">APG3</strain>
    </source>
</reference>
<accession>A0A1W6SRG9</accession>
<organism evidence="2 3">
    <name type="scientific">Nitrosospira lacus</name>
    <dbReference type="NCBI Taxonomy" id="1288494"/>
    <lineage>
        <taxon>Bacteria</taxon>
        <taxon>Pseudomonadati</taxon>
        <taxon>Pseudomonadota</taxon>
        <taxon>Betaproteobacteria</taxon>
        <taxon>Nitrosomonadales</taxon>
        <taxon>Nitrosomonadaceae</taxon>
        <taxon>Nitrosospira</taxon>
    </lineage>
</organism>
<sequence>MFPRHELHFAMSPAEYPTSYPVRIGISALLPAFILFTLGSGAVRAHETQRFEARNNSPPVIIFAPESLRNLLKTHFLLPLEPMVDDIARATFLRRARQEISELLATEAISPPR</sequence>
<protein>
    <submittedName>
        <fullName evidence="2">Uncharacterized protein</fullName>
    </submittedName>
</protein>
<keyword evidence="1" id="KW-1133">Transmembrane helix</keyword>
<feature type="transmembrane region" description="Helical" evidence="1">
    <location>
        <begin position="20"/>
        <end position="43"/>
    </location>
</feature>
<gene>
    <name evidence="2" type="ORF">EBAPG3_011785</name>
</gene>
<keyword evidence="1" id="KW-0812">Transmembrane</keyword>
<dbReference type="KEGG" id="nlc:EBAPG3_011785"/>
<dbReference type="EMBL" id="CP021106">
    <property type="protein sequence ID" value="ARO88397.1"/>
    <property type="molecule type" value="Genomic_DNA"/>
</dbReference>
<dbReference type="AlphaFoldDB" id="A0A1W6SRG9"/>
<evidence type="ECO:0000256" key="1">
    <source>
        <dbReference type="SAM" id="Phobius"/>
    </source>
</evidence>
<name>A0A1W6SRG9_9PROT</name>
<proteinExistence type="predicted"/>
<dbReference type="Proteomes" id="UP000012179">
    <property type="component" value="Chromosome"/>
</dbReference>
<evidence type="ECO:0000313" key="3">
    <source>
        <dbReference type="Proteomes" id="UP000012179"/>
    </source>
</evidence>